<dbReference type="AlphaFoldDB" id="A0A3A9JIQ0"/>
<gene>
    <name evidence="2" type="ORF">D6Z83_13680</name>
</gene>
<dbReference type="Proteomes" id="UP000278036">
    <property type="component" value="Unassembled WGS sequence"/>
</dbReference>
<dbReference type="EMBL" id="RAQU01000078">
    <property type="protein sequence ID" value="RKK03596.1"/>
    <property type="molecule type" value="Genomic_DNA"/>
</dbReference>
<name>A0A3A9JIQ0_9PROT</name>
<feature type="compositionally biased region" description="Low complexity" evidence="1">
    <location>
        <begin position="11"/>
        <end position="22"/>
    </location>
</feature>
<evidence type="ECO:0000313" key="3">
    <source>
        <dbReference type="Proteomes" id="UP000278036"/>
    </source>
</evidence>
<reference evidence="2 3" key="1">
    <citation type="submission" date="2018-09" db="EMBL/GenBank/DDBJ databases">
        <title>Roseomonas sp. nov., isolated from feces of Tibetan antelopes in the Qinghai-Tibet plateau, China.</title>
        <authorList>
            <person name="Tian Z."/>
        </authorList>
    </citation>
    <scope>NUCLEOTIDE SEQUENCE [LARGE SCALE GENOMIC DNA]</scope>
    <source>
        <strain evidence="2 3">Z24</strain>
    </source>
</reference>
<proteinExistence type="predicted"/>
<feature type="compositionally biased region" description="Gly residues" evidence="1">
    <location>
        <begin position="1"/>
        <end position="10"/>
    </location>
</feature>
<comment type="caution">
    <text evidence="2">The sequence shown here is derived from an EMBL/GenBank/DDBJ whole genome shotgun (WGS) entry which is preliminary data.</text>
</comment>
<feature type="non-terminal residue" evidence="2">
    <location>
        <position position="1"/>
    </location>
</feature>
<evidence type="ECO:0000256" key="1">
    <source>
        <dbReference type="SAM" id="MobiDB-lite"/>
    </source>
</evidence>
<dbReference type="InParanoid" id="A0A3A9JIQ0"/>
<sequence length="936" mass="93270">PGGDAGGGPGLPDAPGTPDAPAESPLPVAPPLLRAEAEAGLEDNSLALRITLAGGATDGRAEVLGLRVEGLPPGASLSAGLRDPASGAWVVPPEALAGLTLTPPADFSGEIRLVLRALAMQPDGTLLTAVQALNVTVAPVADAALIDASPAAGREDVPLALNLRIAPADADGSESLASVLLSGLPPGARIAPGEGITDHGDGTWSVVPAHLAAVMLIPPEHASGGMRLTVTAVTMEAASGATRATAQEVAVSFAPVPQAPLLQAGDAAGREDQPIALDLGATLADRDGSEILSLVLEGLPRGARLSAGVNNGDGSWTLTSAQLAGLTLTPPGNWSGRMALTLVAHAMEGADASHATSRAGFAVEVEAVADRPMLDVAATAEGGEDSLLALDLRARLADGDGSESLFLRVTGVPAGSRFNAGSENADGSWTIPGDALPGLGFQPPRDYSGTPRLRFTALAAEGNGDAASTDPVEMSITVRPVTDAPLLALADATGAEDQPLALSIAAAPGDADGSESLLRVLVQGVPSGAKLSAGSRGADGTWTLLPSQLAGLSLTPPAHFSGPLQLTVTAVAAEAATGAEASTTGTMTLQVTPVADAPVLTALPASGTEDHSLALSLGAALVDRDDSERLLDLQISGLPEGFSLSAGTRVGGGAWTVPAASLAGLRLTPAPDWNGTLHLTVTATGEEAANGARASSSQDFTVSIAAVNDAPVLLLAPAGQAGQAGAPVAALLGEVQATDIDSPQLGGAVVTLGGARPGDRLGFDGYVLHAADGHSMISDTGIELVNGGYDAASGRITLRGAAPPEVYSAVLQSLVLENAGTEGLAAGQRSVSIVVRDSEGVEAVQQSVTLAVEPPPPVPEPVPQADPQAVIEASVLAAQDAFAGHAATDWTAHLHAAPWADAYPSDAGIDHAAPPAPVMLSGEDFHILHSMLDRPH</sequence>
<evidence type="ECO:0008006" key="4">
    <source>
        <dbReference type="Google" id="ProtNLM"/>
    </source>
</evidence>
<organism evidence="2 3">
    <name type="scientific">Teichococcus wenyumeiae</name>
    <dbReference type="NCBI Taxonomy" id="2478470"/>
    <lineage>
        <taxon>Bacteria</taxon>
        <taxon>Pseudomonadati</taxon>
        <taxon>Pseudomonadota</taxon>
        <taxon>Alphaproteobacteria</taxon>
        <taxon>Acetobacterales</taxon>
        <taxon>Roseomonadaceae</taxon>
        <taxon>Roseomonas</taxon>
    </lineage>
</organism>
<protein>
    <recommendedName>
        <fullName evidence="4">Tandem-95 repeat protein</fullName>
    </recommendedName>
</protein>
<accession>A0A3A9JIQ0</accession>
<evidence type="ECO:0000313" key="2">
    <source>
        <dbReference type="EMBL" id="RKK03596.1"/>
    </source>
</evidence>
<feature type="region of interest" description="Disordered" evidence="1">
    <location>
        <begin position="1"/>
        <end position="28"/>
    </location>
</feature>